<dbReference type="SUPFAM" id="SSF56219">
    <property type="entry name" value="DNase I-like"/>
    <property type="match status" value="1"/>
</dbReference>
<feature type="region of interest" description="Disordered" evidence="1">
    <location>
        <begin position="58"/>
        <end position="79"/>
    </location>
</feature>
<dbReference type="InterPro" id="IPR000477">
    <property type="entry name" value="RT_dom"/>
</dbReference>
<accession>A0A2N9F2W8</accession>
<reference evidence="3" key="1">
    <citation type="submission" date="2018-02" db="EMBL/GenBank/DDBJ databases">
        <authorList>
            <person name="Cohen D.B."/>
            <person name="Kent A.D."/>
        </authorList>
    </citation>
    <scope>NUCLEOTIDE SEQUENCE</scope>
</reference>
<dbReference type="Pfam" id="PF00078">
    <property type="entry name" value="RVT_1"/>
    <property type="match status" value="1"/>
</dbReference>
<dbReference type="PANTHER" id="PTHR33116:SF78">
    <property type="entry name" value="OS12G0587133 PROTEIN"/>
    <property type="match status" value="1"/>
</dbReference>
<dbReference type="Gene3D" id="3.60.10.10">
    <property type="entry name" value="Endonuclease/exonuclease/phosphatase"/>
    <property type="match status" value="1"/>
</dbReference>
<feature type="domain" description="Reverse transcriptase" evidence="2">
    <location>
        <begin position="443"/>
        <end position="575"/>
    </location>
</feature>
<evidence type="ECO:0000256" key="1">
    <source>
        <dbReference type="SAM" id="MobiDB-lite"/>
    </source>
</evidence>
<dbReference type="AlphaFoldDB" id="A0A2N9F2W8"/>
<dbReference type="CDD" id="cd01650">
    <property type="entry name" value="RT_nLTR_like"/>
    <property type="match status" value="1"/>
</dbReference>
<dbReference type="EMBL" id="OIVN01000507">
    <property type="protein sequence ID" value="SPC81330.1"/>
    <property type="molecule type" value="Genomic_DNA"/>
</dbReference>
<dbReference type="InterPro" id="IPR043502">
    <property type="entry name" value="DNA/RNA_pol_sf"/>
</dbReference>
<dbReference type="SUPFAM" id="SSF56672">
    <property type="entry name" value="DNA/RNA polymerases"/>
    <property type="match status" value="1"/>
</dbReference>
<evidence type="ECO:0000259" key="2">
    <source>
        <dbReference type="Pfam" id="PF00078"/>
    </source>
</evidence>
<dbReference type="InterPro" id="IPR036691">
    <property type="entry name" value="Endo/exonu/phosph_ase_sf"/>
</dbReference>
<proteinExistence type="predicted"/>
<gene>
    <name evidence="3" type="ORF">FSB_LOCUS9212</name>
</gene>
<evidence type="ECO:0000313" key="3">
    <source>
        <dbReference type="EMBL" id="SPC81330.1"/>
    </source>
</evidence>
<name>A0A2N9F2W8_FAGSY</name>
<organism evidence="3">
    <name type="scientific">Fagus sylvatica</name>
    <name type="common">Beechnut</name>
    <dbReference type="NCBI Taxonomy" id="28930"/>
    <lineage>
        <taxon>Eukaryota</taxon>
        <taxon>Viridiplantae</taxon>
        <taxon>Streptophyta</taxon>
        <taxon>Embryophyta</taxon>
        <taxon>Tracheophyta</taxon>
        <taxon>Spermatophyta</taxon>
        <taxon>Magnoliopsida</taxon>
        <taxon>eudicotyledons</taxon>
        <taxon>Gunneridae</taxon>
        <taxon>Pentapetalae</taxon>
        <taxon>rosids</taxon>
        <taxon>fabids</taxon>
        <taxon>Fagales</taxon>
        <taxon>Fagaceae</taxon>
        <taxon>Fagus</taxon>
    </lineage>
</organism>
<sequence>MEYASRKNGLRQHQWKQEMMKKIAGPRHCPLVTVNSITKTIRGNNQLKQEVIERMRQELKGSRGLPWPPKPASPKGNDHRSPALRWSLLILIMELRKNGLEPILISGTGFTVLPQLSLREHRGLVDQEETKLDLITRGIVRSLWGIHHVDWSYLGSEGASGGILLMWDHCVVEKVDEAVEHFSLSCKFRCVADNYEWAFSGVYGLQSDRERREMWDELSAMNDFSEFIFSLGLMDIPLEGGRYTWSNNRENAAMSHIDWFLYTGEWEDRYPTVVQRRLPRLLSDHFPIMLESGWWDSYQFEGTPSFILAKKLKAFKLALKKWNYEVFGHVGHKRQQLMAELNQFDVLVEDHPLSAEEQNQKEQIVVELERNALLNEVDCKRPFLDGLDFSILSNEDAAGLERPFEEDEITSDVVRMDIIKVLNYFHGMGSFERSLNATFLALIPKKVEAVEVKDFRPISLIGGVYKILAKLLANRLRLVLPSIISPSQNAFVQGRQILDSVLIASECLDSRLNQGDPGVLCKLDVEKAYDHVNWDFLLYMLHRCGFPSRWQNWIRFCISTVRFSILINGCPSGFLESSRGLRQDDTLMFCDAAPSQIEQLGCVLTWFEAISSLKINLDKSEMVPVGVVSNMETLAGILGCHCASLPMKYLGLPLGLWMQNMGVYGVVGALKTLEVGNGERIKFWHDHWCGKEPLKKSYLDLFSIARDKDVAIARIMSFDITDHMVVKPINMHHVNWVISTLAQSLPTYFMSTFEVHKKICENLDAVTRRFWWNPKTPSGRFLAWKSWDALCLPKRDGGLGFKKNKSFNMALLAKLAWMIVSNRNSICMKLVRSKYKDPWVFWVEDFKARPKNVNEQLFPIMVSSLIDSNSHCWKQDLLEQLFDSATNEAINKITIPLRPRDDKLVWLLEKNGLFSVKSAYNLCQSLPNTNRNAVEWSKIWKHKAHKRSKILL</sequence>
<dbReference type="PANTHER" id="PTHR33116">
    <property type="entry name" value="REVERSE TRANSCRIPTASE ZINC-BINDING DOMAIN-CONTAINING PROTEIN-RELATED-RELATED"/>
    <property type="match status" value="1"/>
</dbReference>
<protein>
    <recommendedName>
        <fullName evidence="2">Reverse transcriptase domain-containing protein</fullName>
    </recommendedName>
</protein>